<dbReference type="EMBL" id="RKST01000012">
    <property type="protein sequence ID" value="RUM97379.1"/>
    <property type="molecule type" value="Genomic_DNA"/>
</dbReference>
<evidence type="ECO:0000313" key="1">
    <source>
        <dbReference type="EMBL" id="RUM97379.1"/>
    </source>
</evidence>
<organism evidence="1 2">
    <name type="scientific">Borborobacter arsenicus</name>
    <dbReference type="NCBI Taxonomy" id="1851146"/>
    <lineage>
        <taxon>Bacteria</taxon>
        <taxon>Pseudomonadati</taxon>
        <taxon>Pseudomonadota</taxon>
        <taxon>Alphaproteobacteria</taxon>
        <taxon>Hyphomicrobiales</taxon>
        <taxon>Phyllobacteriaceae</taxon>
        <taxon>Borborobacter</taxon>
    </lineage>
</organism>
<proteinExistence type="predicted"/>
<dbReference type="OrthoDB" id="7346262at2"/>
<name>A0A432V5G7_9HYPH</name>
<dbReference type="AlphaFoldDB" id="A0A432V5G7"/>
<accession>A0A432V5G7</accession>
<sequence length="184" mass="21046">MPAPAQESEFEHRQWPAGAYSFSDELGGFHIRSVTGRGTREDPVVISEEMNSASPVTLVIRTIRPIRAFDFSGNYANGFLHVRLEILNNSRLAWIEFEFELQEQLHEPSLFGDGLSFDQRRTDARTISSDSFMEFSRDFEPYDRLLLRNGKVDPGETATFGFLITDFTPKSQFYLVQDPRIPST</sequence>
<dbReference type="Proteomes" id="UP000281647">
    <property type="component" value="Unassembled WGS sequence"/>
</dbReference>
<keyword evidence="2" id="KW-1185">Reference proteome</keyword>
<gene>
    <name evidence="1" type="ORF">EET67_13190</name>
</gene>
<evidence type="ECO:0000313" key="2">
    <source>
        <dbReference type="Proteomes" id="UP000281647"/>
    </source>
</evidence>
<reference evidence="1 2" key="1">
    <citation type="submission" date="2018-11" db="EMBL/GenBank/DDBJ databases">
        <title>Pseudaminobacter arsenicus sp. nov., an arsenic-resistant bacterium isolated from arsenic-rich aquifers.</title>
        <authorList>
            <person name="Mu Y."/>
        </authorList>
    </citation>
    <scope>NUCLEOTIDE SEQUENCE [LARGE SCALE GENOMIC DNA]</scope>
    <source>
        <strain evidence="1 2">CB3</strain>
    </source>
</reference>
<protein>
    <submittedName>
        <fullName evidence="1">Uncharacterized protein</fullName>
    </submittedName>
</protein>
<comment type="caution">
    <text evidence="1">The sequence shown here is derived from an EMBL/GenBank/DDBJ whole genome shotgun (WGS) entry which is preliminary data.</text>
</comment>